<evidence type="ECO:0000313" key="6">
    <source>
        <dbReference type="Proteomes" id="UP001604043"/>
    </source>
</evidence>
<dbReference type="InterPro" id="IPR009057">
    <property type="entry name" value="Homeodomain-like_sf"/>
</dbReference>
<protein>
    <submittedName>
        <fullName evidence="5">Helix-turn-helix domain-containing protein</fullName>
    </submittedName>
</protein>
<evidence type="ECO:0000256" key="2">
    <source>
        <dbReference type="ARBA" id="ARBA00023125"/>
    </source>
</evidence>
<dbReference type="EMBL" id="JBAFUR010000004">
    <property type="protein sequence ID" value="MFG1253935.1"/>
    <property type="molecule type" value="Genomic_DNA"/>
</dbReference>
<sequence>MRLAILAYDGISPFMLSTPLAVFGEPFLAAGHSVDVCAEAPRLSATGGLVIEAPHPLSAARAADVVILPGWRDADEPVPEALVAELRAAEARGALVVGLCLGAFGLAQAGLLDGRRATTHWARAQAFAARYPKVRVDAGALFVDEGQILTSAGIAAGLDCCLHLMARLSGVGEANRVARHLVVAPQRAGAQPQIIARPTIATPADKKVTDLLESLRADPAQTPALDDLAVRMGMSRRSLTRHIRARTGGSLGDWLKRARLAQAQDMLAAGARGLDAIAQRCGFADAQALRNAFRAELGTTPRQWLARQRLD</sequence>
<dbReference type="InterPro" id="IPR029062">
    <property type="entry name" value="Class_I_gatase-like"/>
</dbReference>
<accession>A0ABW6ZLX3</accession>
<dbReference type="SUPFAM" id="SSF46689">
    <property type="entry name" value="Homeodomain-like"/>
    <property type="match status" value="2"/>
</dbReference>
<gene>
    <name evidence="5" type="ORF">V5F30_17125</name>
</gene>
<evidence type="ECO:0000256" key="3">
    <source>
        <dbReference type="ARBA" id="ARBA00023163"/>
    </source>
</evidence>
<name>A0ABW6ZLX3_9HYPH</name>
<reference evidence="5 6" key="1">
    <citation type="submission" date="2024-02" db="EMBL/GenBank/DDBJ databases">
        <title>Expansion and revision of Xanthobacter and proposal of Roseixanthobacter gen. nov.</title>
        <authorList>
            <person name="Soltysiak M.P.M."/>
            <person name="Jalihal A."/>
            <person name="Ory A."/>
            <person name="Chrisophersen C."/>
            <person name="Lee A.D."/>
            <person name="Boulton J."/>
            <person name="Springer M."/>
        </authorList>
    </citation>
    <scope>NUCLEOTIDE SEQUENCE [LARGE SCALE GENOMIC DNA]</scope>
    <source>
        <strain evidence="5 6">CB5</strain>
    </source>
</reference>
<keyword evidence="3" id="KW-0804">Transcription</keyword>
<evidence type="ECO:0000259" key="4">
    <source>
        <dbReference type="PROSITE" id="PS01124"/>
    </source>
</evidence>
<dbReference type="CDD" id="cd03137">
    <property type="entry name" value="GATase1_AraC_1"/>
    <property type="match status" value="1"/>
</dbReference>
<dbReference type="PANTHER" id="PTHR43130:SF3">
    <property type="entry name" value="HTH-TYPE TRANSCRIPTIONAL REGULATOR RV1931C"/>
    <property type="match status" value="1"/>
</dbReference>
<dbReference type="SMART" id="SM00342">
    <property type="entry name" value="HTH_ARAC"/>
    <property type="match status" value="1"/>
</dbReference>
<dbReference type="InterPro" id="IPR002818">
    <property type="entry name" value="DJ-1/PfpI"/>
</dbReference>
<dbReference type="SUPFAM" id="SSF52317">
    <property type="entry name" value="Class I glutamine amidotransferase-like"/>
    <property type="match status" value="1"/>
</dbReference>
<dbReference type="PROSITE" id="PS00041">
    <property type="entry name" value="HTH_ARAC_FAMILY_1"/>
    <property type="match status" value="2"/>
</dbReference>
<evidence type="ECO:0000313" key="5">
    <source>
        <dbReference type="EMBL" id="MFG1253935.1"/>
    </source>
</evidence>
<organism evidence="5 6">
    <name type="scientific">Xanthobacter aminoxidans</name>
    <dbReference type="NCBI Taxonomy" id="186280"/>
    <lineage>
        <taxon>Bacteria</taxon>
        <taxon>Pseudomonadati</taxon>
        <taxon>Pseudomonadota</taxon>
        <taxon>Alphaproteobacteria</taxon>
        <taxon>Hyphomicrobiales</taxon>
        <taxon>Xanthobacteraceae</taxon>
        <taxon>Xanthobacter</taxon>
    </lineage>
</organism>
<dbReference type="Pfam" id="PF12833">
    <property type="entry name" value="HTH_18"/>
    <property type="match status" value="1"/>
</dbReference>
<feature type="domain" description="HTH araC/xylS-type" evidence="4">
    <location>
        <begin position="206"/>
        <end position="307"/>
    </location>
</feature>
<dbReference type="Gene3D" id="1.10.10.60">
    <property type="entry name" value="Homeodomain-like"/>
    <property type="match status" value="1"/>
</dbReference>
<keyword evidence="1" id="KW-0805">Transcription regulation</keyword>
<dbReference type="RefSeq" id="WP_394009823.1">
    <property type="nucleotide sequence ID" value="NZ_JBAFUR010000004.1"/>
</dbReference>
<dbReference type="Proteomes" id="UP001604043">
    <property type="component" value="Unassembled WGS sequence"/>
</dbReference>
<evidence type="ECO:0000256" key="1">
    <source>
        <dbReference type="ARBA" id="ARBA00023015"/>
    </source>
</evidence>
<dbReference type="InterPro" id="IPR018060">
    <property type="entry name" value="HTH_AraC"/>
</dbReference>
<comment type="caution">
    <text evidence="5">The sequence shown here is derived from an EMBL/GenBank/DDBJ whole genome shotgun (WGS) entry which is preliminary data.</text>
</comment>
<dbReference type="Gene3D" id="3.40.50.880">
    <property type="match status" value="1"/>
</dbReference>
<dbReference type="PROSITE" id="PS01124">
    <property type="entry name" value="HTH_ARAC_FAMILY_2"/>
    <property type="match status" value="1"/>
</dbReference>
<proteinExistence type="predicted"/>
<keyword evidence="2" id="KW-0238">DNA-binding</keyword>
<dbReference type="InterPro" id="IPR018062">
    <property type="entry name" value="HTH_AraC-typ_CS"/>
</dbReference>
<dbReference type="PANTHER" id="PTHR43130">
    <property type="entry name" value="ARAC-FAMILY TRANSCRIPTIONAL REGULATOR"/>
    <property type="match status" value="1"/>
</dbReference>
<dbReference type="Pfam" id="PF01965">
    <property type="entry name" value="DJ-1_PfpI"/>
    <property type="match status" value="1"/>
</dbReference>
<dbReference type="InterPro" id="IPR052158">
    <property type="entry name" value="INH-QAR"/>
</dbReference>
<keyword evidence="6" id="KW-1185">Reference proteome</keyword>